<dbReference type="Proteomes" id="UP000002432">
    <property type="component" value="Chromosome"/>
</dbReference>
<dbReference type="NCBIfam" id="TIGR00072">
    <property type="entry name" value="hydrog_prot"/>
    <property type="match status" value="1"/>
</dbReference>
<dbReference type="EMBL" id="CP000360">
    <property type="protein sequence ID" value="ABF43241.1"/>
    <property type="molecule type" value="Genomic_DNA"/>
</dbReference>
<dbReference type="GO" id="GO:0008047">
    <property type="term" value="F:enzyme activator activity"/>
    <property type="evidence" value="ECO:0007669"/>
    <property type="project" value="InterPro"/>
</dbReference>
<name>Q1IIQ9_KORVE</name>
<organism evidence="5 6">
    <name type="scientific">Koribacter versatilis (strain Ellin345)</name>
    <dbReference type="NCBI Taxonomy" id="204669"/>
    <lineage>
        <taxon>Bacteria</taxon>
        <taxon>Pseudomonadati</taxon>
        <taxon>Acidobacteriota</taxon>
        <taxon>Terriglobia</taxon>
        <taxon>Terriglobales</taxon>
        <taxon>Candidatus Korobacteraceae</taxon>
        <taxon>Candidatus Korobacter</taxon>
    </lineage>
</organism>
<evidence type="ECO:0000256" key="1">
    <source>
        <dbReference type="ARBA" id="ARBA00006814"/>
    </source>
</evidence>
<protein>
    <submittedName>
        <fullName evidence="5">Peptidase M52, hydrogen uptake protein</fullName>
    </submittedName>
</protein>
<comment type="similarity">
    <text evidence="1">Belongs to the peptidase A31 family.</text>
</comment>
<dbReference type="EnsemblBacteria" id="ABF43241">
    <property type="protein sequence ID" value="ABF43241"/>
    <property type="gene ID" value="Acid345_4241"/>
</dbReference>
<dbReference type="GO" id="GO:0004190">
    <property type="term" value="F:aspartic-type endopeptidase activity"/>
    <property type="evidence" value="ECO:0007669"/>
    <property type="project" value="UniProtKB-KW"/>
</dbReference>
<dbReference type="OrthoDB" id="9794619at2"/>
<evidence type="ECO:0000256" key="2">
    <source>
        <dbReference type="ARBA" id="ARBA00022670"/>
    </source>
</evidence>
<dbReference type="InterPro" id="IPR023430">
    <property type="entry name" value="Pept_HybD-like_dom_sf"/>
</dbReference>
<evidence type="ECO:0000313" key="6">
    <source>
        <dbReference type="Proteomes" id="UP000002432"/>
    </source>
</evidence>
<dbReference type="GO" id="GO:0016485">
    <property type="term" value="P:protein processing"/>
    <property type="evidence" value="ECO:0007669"/>
    <property type="project" value="TreeGrafter"/>
</dbReference>
<dbReference type="InterPro" id="IPR000671">
    <property type="entry name" value="Peptidase_A31"/>
</dbReference>
<dbReference type="PANTHER" id="PTHR30302">
    <property type="entry name" value="HYDROGENASE 1 MATURATION PROTEASE"/>
    <property type="match status" value="1"/>
</dbReference>
<dbReference type="PANTHER" id="PTHR30302:SF1">
    <property type="entry name" value="HYDROGENASE 2 MATURATION PROTEASE"/>
    <property type="match status" value="1"/>
</dbReference>
<dbReference type="KEGG" id="aba:Acid345_4241"/>
<dbReference type="eggNOG" id="COG0680">
    <property type="taxonomic scope" value="Bacteria"/>
</dbReference>
<gene>
    <name evidence="5" type="ordered locus">Acid345_4241</name>
</gene>
<evidence type="ECO:0000256" key="4">
    <source>
        <dbReference type="ARBA" id="ARBA00022801"/>
    </source>
</evidence>
<sequence>MKNVLIGGIGNVLLGDDGVGPYLVRMIAAHYEFADGVEVIDLGTPALEFVDNIAGRDAVILIDSVKLDADPGSIALYRKADLAAHAPSIRMDPHSPTLIEAIHSAEFYANPPSDVLLIGIVGASFEPSCTLSEAVQGSLSNATREVLRELDRLGIGHCRRIKAADPDIWWTKAPALPSETHV</sequence>
<dbReference type="RefSeq" id="WP_011525040.1">
    <property type="nucleotide sequence ID" value="NC_008009.1"/>
</dbReference>
<evidence type="ECO:0000256" key="3">
    <source>
        <dbReference type="ARBA" id="ARBA00022750"/>
    </source>
</evidence>
<keyword evidence="2" id="KW-0645">Protease</keyword>
<dbReference type="STRING" id="204669.Acid345_4241"/>
<keyword evidence="4" id="KW-0378">Hydrolase</keyword>
<dbReference type="Gene3D" id="3.40.50.1450">
    <property type="entry name" value="HybD-like"/>
    <property type="match status" value="1"/>
</dbReference>
<dbReference type="Pfam" id="PF01750">
    <property type="entry name" value="HycI"/>
    <property type="match status" value="1"/>
</dbReference>
<reference evidence="5 6" key="1">
    <citation type="journal article" date="2009" name="Appl. Environ. Microbiol.">
        <title>Three genomes from the phylum Acidobacteria provide insight into the lifestyles of these microorganisms in soils.</title>
        <authorList>
            <person name="Ward N.L."/>
            <person name="Challacombe J.F."/>
            <person name="Janssen P.H."/>
            <person name="Henrissat B."/>
            <person name="Coutinho P.M."/>
            <person name="Wu M."/>
            <person name="Xie G."/>
            <person name="Haft D.H."/>
            <person name="Sait M."/>
            <person name="Badger J."/>
            <person name="Barabote R.D."/>
            <person name="Bradley B."/>
            <person name="Brettin T.S."/>
            <person name="Brinkac L.M."/>
            <person name="Bruce D."/>
            <person name="Creasy T."/>
            <person name="Daugherty S.C."/>
            <person name="Davidsen T.M."/>
            <person name="DeBoy R.T."/>
            <person name="Detter J.C."/>
            <person name="Dodson R.J."/>
            <person name="Durkin A.S."/>
            <person name="Ganapathy A."/>
            <person name="Gwinn-Giglio M."/>
            <person name="Han C.S."/>
            <person name="Khouri H."/>
            <person name="Kiss H."/>
            <person name="Kothari S.P."/>
            <person name="Madupu R."/>
            <person name="Nelson K.E."/>
            <person name="Nelson W.C."/>
            <person name="Paulsen I."/>
            <person name="Penn K."/>
            <person name="Ren Q."/>
            <person name="Rosovitz M.J."/>
            <person name="Selengut J.D."/>
            <person name="Shrivastava S."/>
            <person name="Sullivan S.A."/>
            <person name="Tapia R."/>
            <person name="Thompson L.S."/>
            <person name="Watkins K.L."/>
            <person name="Yang Q."/>
            <person name="Yu C."/>
            <person name="Zafar N."/>
            <person name="Zhou L."/>
            <person name="Kuske C.R."/>
        </authorList>
    </citation>
    <scope>NUCLEOTIDE SEQUENCE [LARGE SCALE GENOMIC DNA]</scope>
    <source>
        <strain evidence="5 6">Ellin345</strain>
    </source>
</reference>
<keyword evidence="3" id="KW-0064">Aspartyl protease</keyword>
<evidence type="ECO:0000313" key="5">
    <source>
        <dbReference type="EMBL" id="ABF43241.1"/>
    </source>
</evidence>
<dbReference type="HOGENOM" id="CLU_099037_0_0_0"/>
<dbReference type="SUPFAM" id="SSF53163">
    <property type="entry name" value="HybD-like"/>
    <property type="match status" value="1"/>
</dbReference>
<dbReference type="AlphaFoldDB" id="Q1IIQ9"/>
<dbReference type="PRINTS" id="PR00446">
    <property type="entry name" value="HYDRGNUPTAKE"/>
</dbReference>
<proteinExistence type="inferred from homology"/>
<dbReference type="CDD" id="cd00518">
    <property type="entry name" value="H2MP"/>
    <property type="match status" value="1"/>
</dbReference>
<keyword evidence="6" id="KW-1185">Reference proteome</keyword>
<accession>Q1IIQ9</accession>